<feature type="region of interest" description="Disordered" evidence="1">
    <location>
        <begin position="27"/>
        <end position="47"/>
    </location>
</feature>
<feature type="signal peptide" evidence="2">
    <location>
        <begin position="1"/>
        <end position="24"/>
    </location>
</feature>
<evidence type="ECO:0000313" key="3">
    <source>
        <dbReference type="EMBL" id="USR89673.1"/>
    </source>
</evidence>
<dbReference type="PROSITE" id="PS51257">
    <property type="entry name" value="PROKAR_LIPOPROTEIN"/>
    <property type="match status" value="1"/>
</dbReference>
<dbReference type="EMBL" id="CP098611">
    <property type="protein sequence ID" value="USR89673.1"/>
    <property type="molecule type" value="Genomic_DNA"/>
</dbReference>
<dbReference type="Proteomes" id="UP001056708">
    <property type="component" value="Chromosome"/>
</dbReference>
<keyword evidence="2" id="KW-0732">Signal</keyword>
<organism evidence="3 4">
    <name type="scientific">Phormidium yuhuli AB48</name>
    <dbReference type="NCBI Taxonomy" id="2940671"/>
    <lineage>
        <taxon>Bacteria</taxon>
        <taxon>Bacillati</taxon>
        <taxon>Cyanobacteriota</taxon>
        <taxon>Cyanophyceae</taxon>
        <taxon>Oscillatoriophycideae</taxon>
        <taxon>Oscillatoriales</taxon>
        <taxon>Oscillatoriaceae</taxon>
        <taxon>Phormidium</taxon>
        <taxon>Phormidium yuhuli</taxon>
    </lineage>
</organism>
<feature type="chain" id="PRO_5046407524" description="Lipoprotein" evidence="2">
    <location>
        <begin position="25"/>
        <end position="115"/>
    </location>
</feature>
<name>A0ABY5ANC9_9CYAN</name>
<evidence type="ECO:0008006" key="5">
    <source>
        <dbReference type="Google" id="ProtNLM"/>
    </source>
</evidence>
<keyword evidence="4" id="KW-1185">Reference proteome</keyword>
<evidence type="ECO:0000256" key="1">
    <source>
        <dbReference type="SAM" id="MobiDB-lite"/>
    </source>
</evidence>
<evidence type="ECO:0000256" key="2">
    <source>
        <dbReference type="SAM" id="SignalP"/>
    </source>
</evidence>
<protein>
    <recommendedName>
        <fullName evidence="5">Lipoprotein</fullName>
    </recommendedName>
</protein>
<dbReference type="RefSeq" id="WP_252660630.1">
    <property type="nucleotide sequence ID" value="NZ_CP098611.1"/>
</dbReference>
<reference evidence="3" key="1">
    <citation type="submission" date="2022-06" db="EMBL/GenBank/DDBJ databases">
        <title>Genome sequence of Phormidium yuhuli AB48 isolated from an industrial photobioreactor environment.</title>
        <authorList>
            <person name="Qiu Y."/>
            <person name="Noonan A.J.C."/>
            <person name="Dofher K."/>
            <person name="Koch M."/>
            <person name="Kieft B."/>
            <person name="Lin X."/>
            <person name="Ziels R.M."/>
            <person name="Hallam S.J."/>
        </authorList>
    </citation>
    <scope>NUCLEOTIDE SEQUENCE</scope>
    <source>
        <strain evidence="3">AB48</strain>
    </source>
</reference>
<proteinExistence type="predicted"/>
<sequence>MKVSKHLWRFASLIAVLLALTACVEPSDDSRTAPSAPEEETVANDSLESGYPTEVIDRFLERCTGGDPAMQRPCNCAIEELQQQYSFEEFVELEREIEAGRDDGTVLADLFEACQ</sequence>
<gene>
    <name evidence="3" type="ORF">NEA10_12370</name>
</gene>
<evidence type="ECO:0000313" key="4">
    <source>
        <dbReference type="Proteomes" id="UP001056708"/>
    </source>
</evidence>
<accession>A0ABY5ANC9</accession>